<feature type="domain" description="MIF4G" evidence="4">
    <location>
        <begin position="941"/>
        <end position="1137"/>
    </location>
</feature>
<feature type="compositionally biased region" description="Polar residues" evidence="3">
    <location>
        <begin position="264"/>
        <end position="287"/>
    </location>
</feature>
<feature type="compositionally biased region" description="Basic and acidic residues" evidence="3">
    <location>
        <begin position="332"/>
        <end position="385"/>
    </location>
</feature>
<feature type="compositionally biased region" description="Acidic residues" evidence="3">
    <location>
        <begin position="1530"/>
        <end position="1543"/>
    </location>
</feature>
<dbReference type="Pfam" id="PF04050">
    <property type="entry name" value="Upf2"/>
    <property type="match status" value="1"/>
</dbReference>
<dbReference type="Gene3D" id="4.10.80.160">
    <property type="match status" value="1"/>
</dbReference>
<feature type="region of interest" description="Disordered" evidence="3">
    <location>
        <begin position="1662"/>
        <end position="1698"/>
    </location>
</feature>
<evidence type="ECO:0000256" key="2">
    <source>
        <dbReference type="ARBA" id="ARBA00022490"/>
    </source>
</evidence>
<name>A0A5J4Z6M7_PORPP</name>
<evidence type="ECO:0000313" key="5">
    <source>
        <dbReference type="EMBL" id="KAA8499699.1"/>
    </source>
</evidence>
<gene>
    <name evidence="5" type="ORF">FVE85_7284</name>
</gene>
<comment type="caution">
    <text evidence="5">The sequence shown here is derived from an EMBL/GenBank/DDBJ whole genome shotgun (WGS) entry which is preliminary data.</text>
</comment>
<dbReference type="Proteomes" id="UP000324585">
    <property type="component" value="Unassembled WGS sequence"/>
</dbReference>
<comment type="subcellular location">
    <subcellularLocation>
        <location evidence="1">Cytoplasm</location>
    </subcellularLocation>
</comment>
<dbReference type="PANTHER" id="PTHR12839:SF7">
    <property type="entry name" value="REGULATOR OF NONSENSE TRANSCRIPTS 2"/>
    <property type="match status" value="1"/>
</dbReference>
<proteinExistence type="predicted"/>
<feature type="region of interest" description="Disordered" evidence="3">
    <location>
        <begin position="103"/>
        <end position="395"/>
    </location>
</feature>
<evidence type="ECO:0000256" key="1">
    <source>
        <dbReference type="ARBA" id="ARBA00004496"/>
    </source>
</evidence>
<feature type="region of interest" description="Disordered" evidence="3">
    <location>
        <begin position="427"/>
        <end position="455"/>
    </location>
</feature>
<feature type="compositionally biased region" description="Polar residues" evidence="3">
    <location>
        <begin position="882"/>
        <end position="896"/>
    </location>
</feature>
<dbReference type="OrthoDB" id="4486at2759"/>
<feature type="compositionally biased region" description="Basic and acidic residues" evidence="3">
    <location>
        <begin position="305"/>
        <end position="325"/>
    </location>
</feature>
<feature type="compositionally biased region" description="Polar residues" evidence="3">
    <location>
        <begin position="122"/>
        <end position="135"/>
    </location>
</feature>
<evidence type="ECO:0000259" key="4">
    <source>
        <dbReference type="SMART" id="SM00543"/>
    </source>
</evidence>
<dbReference type="EMBL" id="VRMN01000001">
    <property type="protein sequence ID" value="KAA8499699.1"/>
    <property type="molecule type" value="Genomic_DNA"/>
</dbReference>
<feature type="compositionally biased region" description="Polar residues" evidence="3">
    <location>
        <begin position="1752"/>
        <end position="1763"/>
    </location>
</feature>
<feature type="compositionally biased region" description="Low complexity" evidence="3">
    <location>
        <begin position="441"/>
        <end position="454"/>
    </location>
</feature>
<reference evidence="6" key="1">
    <citation type="journal article" date="2019" name="Nat. Commun.">
        <title>Expansion of phycobilisome linker gene families in mesophilic red algae.</title>
        <authorList>
            <person name="Lee J."/>
            <person name="Kim D."/>
            <person name="Bhattacharya D."/>
            <person name="Yoon H.S."/>
        </authorList>
    </citation>
    <scope>NUCLEOTIDE SEQUENCE [LARGE SCALE GENOMIC DNA]</scope>
    <source>
        <strain evidence="6">CCMP 1328</strain>
    </source>
</reference>
<keyword evidence="2" id="KW-0963">Cytoplasm</keyword>
<dbReference type="PANTHER" id="PTHR12839">
    <property type="entry name" value="NONSENSE-MEDIATED MRNA DECAY PROTEIN 2 UP-FRAMESHIFT SUPPRESSOR 2"/>
    <property type="match status" value="1"/>
</dbReference>
<dbReference type="OMA" id="DPPGDFF"/>
<feature type="compositionally biased region" description="Low complexity" evidence="3">
    <location>
        <begin position="922"/>
        <end position="936"/>
    </location>
</feature>
<dbReference type="InterPro" id="IPR039762">
    <property type="entry name" value="Nmd2/UPF2"/>
</dbReference>
<sequence>MQWGRSGQDREDAGDAGTGSSSSSSRFAQWVVQAEPFIPPGDASGRASHGELGLSDRMSVHAGRGSTAGMTGAPSASLLSASVSGLSLSAPEYKPLSMLAATSGAEAADAQPDLVHDASARKGQQSSAGRHQSSIIAPGMFSMNEAIQKDAQATSMSNRARKKLQREAVGGQNSSTRKGFARQDVTSKSDSASAASTERQSKRNSGRKGGKGTSGSEILSTAAPASPSGVTSLRTHSSSRRREADGSGGGRKKEDRDTVGSHAGGSSTKESPVRSSAASKVGTSNVGNAFVLTGDFKSPNAVKAAKAERRMERKATQRGLKKEEIDVMVQQRRRELGDDLCGKLARRENSDRSSGKQDKTPTSDEKDELERRGRDAQLASKLKEKEDEEAEEKERQRIIFEEQQRYAEIARKHDLLLHALERNARRHTRRQIHTGAAPLEAPSSISDASSSPIDCGSRDASLKKCSGFVRKLSKLNTLGDDGCRQLIGESYNLNLSRYVTEMAAAVADAGKLMKATTEAQIDACALLCSELQVQYPEFAPALVPILAKSASSKGSLRLLCELVCLGVVPADSASGLLLPALKALVKDECTGLDDRVSHVSIVSSVAAAHAIEFFNERTSLMELQQAQRDILAYLAEEQVQREDPSCWAATSHTDVASSFRWLDDILPSAQVKHGLRSLLANYMIQVEEQWLKEAVDTSMKAEADFYAAQTRNDGSVADAMPLERSRRAVDRMLTCATHLAHALGMNPPQMQIHSSGANAQGRTFPLNLVENSTTFYSSPLSVSSSGGFSSSTSALNPSGTSCAPNSVFDSSERAFYEDIPDLKKLFASKDVRIGDGDLVSASAALGRSLEAVNTGSVQDDGTIALSEAEAETPSPTAERTTMPTPANSAANTNPLSSEKAAVLPDADAKALVTGRAISTMESSGSSGTKSSKSSKPGKAEKNPLEQLLNRLPSCKTVNEIDNAAAAFAVIGSKTGARKMAKLLVGSVPPSKLNVVPLYARFVAELAPLFPELVSGLVAALEEEFRATVSKKDQDDKALMLRVRNARFIGEMVNFRVFAPLSLYFELLNLCLVDFAHHNVDVACHLIETSGKYLLRASETAFRMGNMLDTFWRVQALKNLDIRHSTMVEAAYFGCRPRTAALARQQQKRALDPLQEYARQLLYSDFDSRGPGKDRQALLRQLLRLPWNDAQFEAFMIDQVLCAERLRAPSLPKLVGLLFSTSGAASGTGPVTASIGSVYPGFTIGLIDMLCESIRFHLQRPPLLLGGMRQRRYAEMLLLAELCSAGVIESKLLFEVLFALIAYGLDPSNHHFNAWDPPGDFFRVYQVCAILCTCSTVALLSSPAGHGAAPSQGRGGARRRLSIFLVFFELYLWQKARQECEMKSEQRNKPQHGVVIPLDALHVTQDALDSLAPTGILKNYKRPTSYEDAVRQVSLVVMQNVNMNSSLSTPTEQQQQQQLQTYLPYYLKVNGSTAAALREWLITGAVESGGNVASLASEPTENGYSAFGADPVRARDSAAVTPMSSSPEPGEQLDEQANEEDEENLSGSEALDEQPVVGVVIEGDASMTDTSDESQKQSEDDDVDSEDSISEGKDEDEGKDDNMEDEDEEELVYATEKFEISAEGQEQFDRELAAYLQENISAARQAKSSVSVQRMSVPLYGLGRKREFGSGSTQTTDTAHALPSPSATNPASNDDAQPDTIPFRMLVRKGAKSQAKELAIPRNSSLATSVLESDAHERAAQLEMKRLVLSSKTLNSEESDNTTLPVALASRDPRDDEPDAHLVKFSGLFKPKSGGRS</sequence>
<protein>
    <submittedName>
        <fullName evidence="5">Regulator of nonsense transcripts UPF2</fullName>
    </submittedName>
</protein>
<dbReference type="InterPro" id="IPR003890">
    <property type="entry name" value="MIF4G-like_typ-3"/>
</dbReference>
<feature type="compositionally biased region" description="Basic and acidic residues" evidence="3">
    <location>
        <begin position="240"/>
        <end position="259"/>
    </location>
</feature>
<dbReference type="GO" id="GO:0035145">
    <property type="term" value="C:exon-exon junction complex"/>
    <property type="evidence" value="ECO:0007669"/>
    <property type="project" value="TreeGrafter"/>
</dbReference>
<evidence type="ECO:0000256" key="3">
    <source>
        <dbReference type="SAM" id="MobiDB-lite"/>
    </source>
</evidence>
<feature type="compositionally biased region" description="Acidic residues" evidence="3">
    <location>
        <begin position="1578"/>
        <end position="1610"/>
    </location>
</feature>
<dbReference type="SUPFAM" id="SSF48371">
    <property type="entry name" value="ARM repeat"/>
    <property type="match status" value="2"/>
</dbReference>
<feature type="region of interest" description="Disordered" evidence="3">
    <location>
        <begin position="868"/>
        <end position="896"/>
    </location>
</feature>
<evidence type="ECO:0000313" key="6">
    <source>
        <dbReference type="Proteomes" id="UP000324585"/>
    </source>
</evidence>
<feature type="region of interest" description="Disordered" evidence="3">
    <location>
        <begin position="1752"/>
        <end position="1796"/>
    </location>
</feature>
<dbReference type="SMART" id="SM00543">
    <property type="entry name" value="MIF4G"/>
    <property type="match status" value="1"/>
</dbReference>
<feature type="compositionally biased region" description="Polar residues" evidence="3">
    <location>
        <begin position="1684"/>
        <end position="1694"/>
    </location>
</feature>
<dbReference type="GO" id="GO:0005737">
    <property type="term" value="C:cytoplasm"/>
    <property type="evidence" value="ECO:0007669"/>
    <property type="project" value="UniProtKB-SubCell"/>
</dbReference>
<feature type="compositionally biased region" description="Low complexity" evidence="3">
    <location>
        <begin position="871"/>
        <end position="881"/>
    </location>
</feature>
<feature type="region of interest" description="Disordered" evidence="3">
    <location>
        <begin position="1"/>
        <end position="76"/>
    </location>
</feature>
<dbReference type="InterPro" id="IPR016024">
    <property type="entry name" value="ARM-type_fold"/>
</dbReference>
<dbReference type="GO" id="GO:0003723">
    <property type="term" value="F:RNA binding"/>
    <property type="evidence" value="ECO:0007669"/>
    <property type="project" value="InterPro"/>
</dbReference>
<dbReference type="Pfam" id="PF02854">
    <property type="entry name" value="MIF4G"/>
    <property type="match status" value="1"/>
</dbReference>
<feature type="region of interest" description="Disordered" evidence="3">
    <location>
        <begin position="918"/>
        <end position="945"/>
    </location>
</feature>
<dbReference type="InterPro" id="IPR007193">
    <property type="entry name" value="Upf2/Nmd2_C"/>
</dbReference>
<dbReference type="GO" id="GO:0000184">
    <property type="term" value="P:nuclear-transcribed mRNA catabolic process, nonsense-mediated decay"/>
    <property type="evidence" value="ECO:0007669"/>
    <property type="project" value="InterPro"/>
</dbReference>
<keyword evidence="6" id="KW-1185">Reference proteome</keyword>
<accession>A0A5J4Z6M7</accession>
<organism evidence="5 6">
    <name type="scientific">Porphyridium purpureum</name>
    <name type="common">Red alga</name>
    <name type="synonym">Porphyridium cruentum</name>
    <dbReference type="NCBI Taxonomy" id="35688"/>
    <lineage>
        <taxon>Eukaryota</taxon>
        <taxon>Rhodophyta</taxon>
        <taxon>Bangiophyceae</taxon>
        <taxon>Porphyridiales</taxon>
        <taxon>Porphyridiaceae</taxon>
        <taxon>Porphyridium</taxon>
    </lineage>
</organism>
<feature type="compositionally biased region" description="Basic and acidic residues" evidence="3">
    <location>
        <begin position="1770"/>
        <end position="1781"/>
    </location>
</feature>
<dbReference type="Gene3D" id="1.25.40.180">
    <property type="match status" value="3"/>
</dbReference>
<feature type="region of interest" description="Disordered" evidence="3">
    <location>
        <begin position="1515"/>
        <end position="1612"/>
    </location>
</feature>